<keyword evidence="2" id="KW-1185">Reference proteome</keyword>
<name>A0ACC0F1Q0_9ERIC</name>
<protein>
    <submittedName>
        <fullName evidence="1">Uncharacterized protein</fullName>
    </submittedName>
</protein>
<accession>A0ACC0F1Q0</accession>
<sequence length="96" mass="10216">MAIPIFRSTSISESHKLLNSLGAPNSSISKKRNSISRCAPSELNLPRSEVSFCIGTHLIPHPNKVEKGGEDAFFVSSYNGGIIAVADGVSGYKVLL</sequence>
<evidence type="ECO:0000313" key="1">
    <source>
        <dbReference type="EMBL" id="KAI7982569.1"/>
    </source>
</evidence>
<dbReference type="Proteomes" id="UP001060215">
    <property type="component" value="Chromosome 11"/>
</dbReference>
<evidence type="ECO:0000313" key="2">
    <source>
        <dbReference type="Proteomes" id="UP001060215"/>
    </source>
</evidence>
<proteinExistence type="predicted"/>
<comment type="caution">
    <text evidence="1">The sequence shown here is derived from an EMBL/GenBank/DDBJ whole genome shotgun (WGS) entry which is preliminary data.</text>
</comment>
<reference evidence="1 2" key="1">
    <citation type="journal article" date="2022" name="Plant J.">
        <title>Chromosome-level genome of Camellia lanceoleosa provides a valuable resource for understanding genome evolution and self-incompatibility.</title>
        <authorList>
            <person name="Gong W."/>
            <person name="Xiao S."/>
            <person name="Wang L."/>
            <person name="Liao Z."/>
            <person name="Chang Y."/>
            <person name="Mo W."/>
            <person name="Hu G."/>
            <person name="Li W."/>
            <person name="Zhao G."/>
            <person name="Zhu H."/>
            <person name="Hu X."/>
            <person name="Ji K."/>
            <person name="Xiang X."/>
            <person name="Song Q."/>
            <person name="Yuan D."/>
            <person name="Jin S."/>
            <person name="Zhang L."/>
        </authorList>
    </citation>
    <scope>NUCLEOTIDE SEQUENCE [LARGE SCALE GENOMIC DNA]</scope>
    <source>
        <strain evidence="1">SQ_2022a</strain>
    </source>
</reference>
<dbReference type="EMBL" id="CM045768">
    <property type="protein sequence ID" value="KAI7982569.1"/>
    <property type="molecule type" value="Genomic_DNA"/>
</dbReference>
<gene>
    <name evidence="1" type="ORF">LOK49_LG15G01176</name>
</gene>
<organism evidence="1 2">
    <name type="scientific">Camellia lanceoleosa</name>
    <dbReference type="NCBI Taxonomy" id="1840588"/>
    <lineage>
        <taxon>Eukaryota</taxon>
        <taxon>Viridiplantae</taxon>
        <taxon>Streptophyta</taxon>
        <taxon>Embryophyta</taxon>
        <taxon>Tracheophyta</taxon>
        <taxon>Spermatophyta</taxon>
        <taxon>Magnoliopsida</taxon>
        <taxon>eudicotyledons</taxon>
        <taxon>Gunneridae</taxon>
        <taxon>Pentapetalae</taxon>
        <taxon>asterids</taxon>
        <taxon>Ericales</taxon>
        <taxon>Theaceae</taxon>
        <taxon>Camellia</taxon>
    </lineage>
</organism>